<sequence length="647" mass="69305">MAQDTSSAENDVLNPPTETASEIVVTGSRIVRRDFESSSPIVTVDDSLLQQSSTAAVESNLNKLPQFTPTLDAPTDGGDIQPTARNTPGAATVALRGLGSNRTLVLIDGRRGTPSNASNVVDINSIPSAALERVEVISGGASATYGADAVAGVVNFIMRKDFEGLELDAQANVTQEGDGFEYQVSGIMGTDFDDGRGNISLSFSTNDRNASYRKDRDYFLDYWADPSIDGTGFFPYRPGINLGFTSAPDPTVMNAIFDQASGPISPAGTLIYANPDGTVFSGFDPAGVPGAYRNKIVDGYNYKLLDNGQLGTNFTDAMLVLPLKRYNMYARGNYELNDWIGVFAQGLFSKVSTRTVQEPSPVTGGWTAFVDYDPNNPQNDLPSEIVQILNSRRTLITPAQGSPGQADYVPAVYGAPGSAASDPFQIFQMMPFNRTSDTDVYTYNMTVGLEGTIPSTDWTWEVFGSQGETETTVIQRGFASLQRYRTLINAPNFGEGFSATGNAEFGGFGGATATCTSGLNPFSGDPISEDCLEAIRANVKTKSVMKQSIWEANLQGGLFDMPAGQLRGAFGASYRSTDYEFQNDTLTTQGQSFQEQVLGLYPSGNSEGKITVKEVYGELLVPLLHDIPGIKKLGSGPIKLLAWGMIG</sequence>
<dbReference type="PROSITE" id="PS52016">
    <property type="entry name" value="TONB_DEPENDENT_REC_3"/>
    <property type="match status" value="1"/>
</dbReference>
<evidence type="ECO:0000313" key="4">
    <source>
        <dbReference type="Proteomes" id="UP000284395"/>
    </source>
</evidence>
<dbReference type="InterPro" id="IPR037066">
    <property type="entry name" value="Plug_dom_sf"/>
</dbReference>
<dbReference type="PANTHER" id="PTHR47234">
    <property type="match status" value="1"/>
</dbReference>
<comment type="caution">
    <text evidence="3">The sequence shown here is derived from an EMBL/GenBank/DDBJ whole genome shotgun (WGS) entry which is preliminary data.</text>
</comment>
<accession>A0A420ESB1</accession>
<dbReference type="InterPro" id="IPR039426">
    <property type="entry name" value="TonB-dep_rcpt-like"/>
</dbReference>
<dbReference type="InterPro" id="IPR012910">
    <property type="entry name" value="Plug_dom"/>
</dbReference>
<dbReference type="SUPFAM" id="SSF56935">
    <property type="entry name" value="Porins"/>
    <property type="match status" value="1"/>
</dbReference>
<comment type="subcellular location">
    <subcellularLocation>
        <location evidence="1">Cell outer membrane</location>
        <topology evidence="1">Multi-pass membrane protein</topology>
    </subcellularLocation>
</comment>
<name>A0A420ESB1_9SPHN</name>
<dbReference type="Proteomes" id="UP000284395">
    <property type="component" value="Unassembled WGS sequence"/>
</dbReference>
<dbReference type="OrthoDB" id="7614575at2"/>
<dbReference type="EMBL" id="RAPF01000001">
    <property type="protein sequence ID" value="RKF23616.1"/>
    <property type="molecule type" value="Genomic_DNA"/>
</dbReference>
<keyword evidence="1" id="KW-0812">Transmembrane</keyword>
<dbReference type="Pfam" id="PF07715">
    <property type="entry name" value="Plug"/>
    <property type="match status" value="1"/>
</dbReference>
<evidence type="ECO:0000256" key="1">
    <source>
        <dbReference type="PROSITE-ProRule" id="PRU01360"/>
    </source>
</evidence>
<keyword evidence="4" id="KW-1185">Reference proteome</keyword>
<gene>
    <name evidence="3" type="ORF">D6851_03490</name>
</gene>
<keyword evidence="1" id="KW-1134">Transmembrane beta strand</keyword>
<dbReference type="AlphaFoldDB" id="A0A420ESB1"/>
<keyword evidence="1" id="KW-0813">Transport</keyword>
<dbReference type="Gene3D" id="2.170.130.10">
    <property type="entry name" value="TonB-dependent receptor, plug domain"/>
    <property type="match status" value="1"/>
</dbReference>
<evidence type="ECO:0000313" key="3">
    <source>
        <dbReference type="EMBL" id="RKF23616.1"/>
    </source>
</evidence>
<comment type="similarity">
    <text evidence="1">Belongs to the TonB-dependent receptor family.</text>
</comment>
<keyword evidence="1" id="KW-0472">Membrane</keyword>
<evidence type="ECO:0000259" key="2">
    <source>
        <dbReference type="Pfam" id="PF07715"/>
    </source>
</evidence>
<protein>
    <recommendedName>
        <fullName evidence="2">TonB-dependent receptor plug domain-containing protein</fullName>
    </recommendedName>
</protein>
<dbReference type="GO" id="GO:0009279">
    <property type="term" value="C:cell outer membrane"/>
    <property type="evidence" value="ECO:0007669"/>
    <property type="project" value="UniProtKB-SubCell"/>
</dbReference>
<reference evidence="3 4" key="1">
    <citation type="submission" date="2018-09" db="EMBL/GenBank/DDBJ databases">
        <title>Altererythrobacter spongiae sp. nov., isolated from a marine sponge.</title>
        <authorList>
            <person name="Zhuang L."/>
            <person name="Luo L."/>
        </authorList>
    </citation>
    <scope>NUCLEOTIDE SEQUENCE [LARGE SCALE GENOMIC DNA]</scope>
    <source>
        <strain evidence="3 4">HN-Y73</strain>
    </source>
</reference>
<proteinExistence type="inferred from homology"/>
<keyword evidence="1" id="KW-0998">Cell outer membrane</keyword>
<feature type="domain" description="TonB-dependent receptor plug" evidence="2">
    <location>
        <begin position="36"/>
        <end position="153"/>
    </location>
</feature>
<organism evidence="3 4">
    <name type="scientific">Altericroceibacterium spongiae</name>
    <dbReference type="NCBI Taxonomy" id="2320269"/>
    <lineage>
        <taxon>Bacteria</taxon>
        <taxon>Pseudomonadati</taxon>
        <taxon>Pseudomonadota</taxon>
        <taxon>Alphaproteobacteria</taxon>
        <taxon>Sphingomonadales</taxon>
        <taxon>Erythrobacteraceae</taxon>
        <taxon>Altericroceibacterium</taxon>
    </lineage>
</organism>
<dbReference type="PANTHER" id="PTHR47234:SF2">
    <property type="entry name" value="TONB-DEPENDENT RECEPTOR"/>
    <property type="match status" value="1"/>
</dbReference>